<dbReference type="Gene3D" id="1.20.1280.50">
    <property type="match status" value="1"/>
</dbReference>
<sequence length="618" mass="71108">MEYAEGQGSRRRIKTDQYYDRLSDLPDHLAHHILSFLHPDDAARASTLSKRWDSICWSFPIFSFDETRFFNHSMLVRRRHFLDSMHMNLRRCGYPLMQKLRITTVDPQDDELEYLVGRYLSVALKSKLEELELSVYCEACLHQEGCGIHFQLPDDFFNSLSYLTSMVLEACEYGNHDVINLPSLKHLTIRFMYISQDVLRRMISSSPVLETCDLDTCFGFRVLTVYNPSLKRLIVASSRDIRELDMDAPNLSSIHFDGAYSDLLTDGLNMPPKSTEISVFKVANVDSVNSVKDLTLSHVRMKDLSLHFMLSRLQNLERMKIADCLFWNLPLILNEKLESLEMENCHFDSLIANRQSFQNSSPLVVGEFSGMLFCRNNIGGNGMEFSCIKSLTIVGHIEFPDLCLRIHSCPLLETLIMRNCDNITYLRLVSSNLKCLILDTCLNLENGYIDTPNLKYFSYVGYLMDFSHMVVSCGIQARLFLMKSPRICFTHDLQELKLWGLLGRFDCAKSLVVQSDYIKFGLGIEGHFRSLIRSYLWFTHDCIGNHLVEARIQISDGNARETELIHFILSKAMVLRTLTISFIREYQHLPIHVMLGRLDIINGFPRASEAAEVIVQIS</sequence>
<feature type="domain" description="F-box" evidence="1">
    <location>
        <begin position="19"/>
        <end position="55"/>
    </location>
</feature>
<dbReference type="Pfam" id="PF24758">
    <property type="entry name" value="LRR_At5g56370"/>
    <property type="match status" value="1"/>
</dbReference>
<dbReference type="PANTHER" id="PTHR34145">
    <property type="entry name" value="OS02G0105600 PROTEIN"/>
    <property type="match status" value="1"/>
</dbReference>
<protein>
    <recommendedName>
        <fullName evidence="1">F-box domain-containing protein</fullName>
    </recommendedName>
</protein>
<gene>
    <name evidence="2" type="ORF">FEM48_Zijuj04G0075500</name>
</gene>
<comment type="caution">
    <text evidence="2">The sequence shown here is derived from an EMBL/GenBank/DDBJ whole genome shotgun (WGS) entry which is preliminary data.</text>
</comment>
<organism evidence="2 3">
    <name type="scientific">Ziziphus jujuba var. spinosa</name>
    <dbReference type="NCBI Taxonomy" id="714518"/>
    <lineage>
        <taxon>Eukaryota</taxon>
        <taxon>Viridiplantae</taxon>
        <taxon>Streptophyta</taxon>
        <taxon>Embryophyta</taxon>
        <taxon>Tracheophyta</taxon>
        <taxon>Spermatophyta</taxon>
        <taxon>Magnoliopsida</taxon>
        <taxon>eudicotyledons</taxon>
        <taxon>Gunneridae</taxon>
        <taxon>Pentapetalae</taxon>
        <taxon>rosids</taxon>
        <taxon>fabids</taxon>
        <taxon>Rosales</taxon>
        <taxon>Rhamnaceae</taxon>
        <taxon>Paliureae</taxon>
        <taxon>Ziziphus</taxon>
    </lineage>
</organism>
<proteinExistence type="predicted"/>
<evidence type="ECO:0000313" key="2">
    <source>
        <dbReference type="EMBL" id="KAH7532935.1"/>
    </source>
</evidence>
<dbReference type="Pfam" id="PF12937">
    <property type="entry name" value="F-box-like"/>
    <property type="match status" value="1"/>
</dbReference>
<dbReference type="EMBL" id="JAEACU010000004">
    <property type="protein sequence ID" value="KAH7532935.1"/>
    <property type="molecule type" value="Genomic_DNA"/>
</dbReference>
<dbReference type="InterPro" id="IPR055411">
    <property type="entry name" value="LRR_FXL15/At3g58940/PEG3-like"/>
</dbReference>
<evidence type="ECO:0000259" key="1">
    <source>
        <dbReference type="PROSITE" id="PS50181"/>
    </source>
</evidence>
<dbReference type="InterPro" id="IPR001810">
    <property type="entry name" value="F-box_dom"/>
</dbReference>
<dbReference type="InterPro" id="IPR055357">
    <property type="entry name" value="LRR_At1g61320_AtMIF1"/>
</dbReference>
<dbReference type="SMART" id="SM00256">
    <property type="entry name" value="FBOX"/>
    <property type="match status" value="1"/>
</dbReference>
<dbReference type="Gene3D" id="3.80.10.10">
    <property type="entry name" value="Ribonuclease Inhibitor"/>
    <property type="match status" value="2"/>
</dbReference>
<evidence type="ECO:0000313" key="3">
    <source>
        <dbReference type="Proteomes" id="UP000813462"/>
    </source>
</evidence>
<dbReference type="SUPFAM" id="SSF81383">
    <property type="entry name" value="F-box domain"/>
    <property type="match status" value="1"/>
</dbReference>
<dbReference type="AlphaFoldDB" id="A0A978VIL6"/>
<dbReference type="InterPro" id="IPR053772">
    <property type="entry name" value="At1g61320/At1g61330-like"/>
</dbReference>
<name>A0A978VIL6_ZIZJJ</name>
<dbReference type="PROSITE" id="PS50181">
    <property type="entry name" value="FBOX"/>
    <property type="match status" value="1"/>
</dbReference>
<dbReference type="PANTHER" id="PTHR34145:SF28">
    <property type="entry name" value="F-BOX DOMAIN-CONTAINING PROTEIN"/>
    <property type="match status" value="1"/>
</dbReference>
<dbReference type="Pfam" id="PF23622">
    <property type="entry name" value="LRR_At1g61320_AtMIF1"/>
    <property type="match status" value="1"/>
</dbReference>
<reference evidence="2" key="1">
    <citation type="journal article" date="2021" name="Front. Plant Sci.">
        <title>Chromosome-Scale Genome Assembly for Chinese Sour Jujube and Insights Into Its Genome Evolution and Domestication Signature.</title>
        <authorList>
            <person name="Shen L.-Y."/>
            <person name="Luo H."/>
            <person name="Wang X.-L."/>
            <person name="Wang X.-M."/>
            <person name="Qiu X.-J."/>
            <person name="Liu H."/>
            <person name="Zhou S.-S."/>
            <person name="Jia K.-H."/>
            <person name="Nie S."/>
            <person name="Bao Y.-T."/>
            <person name="Zhang R.-G."/>
            <person name="Yun Q.-Z."/>
            <person name="Chai Y.-H."/>
            <person name="Lu J.-Y."/>
            <person name="Li Y."/>
            <person name="Zhao S.-W."/>
            <person name="Mao J.-F."/>
            <person name="Jia S.-G."/>
            <person name="Mao Y.-M."/>
        </authorList>
    </citation>
    <scope>NUCLEOTIDE SEQUENCE</scope>
    <source>
        <strain evidence="2">AT0</strain>
        <tissue evidence="2">Leaf</tissue>
    </source>
</reference>
<dbReference type="InterPro" id="IPR036047">
    <property type="entry name" value="F-box-like_dom_sf"/>
</dbReference>
<dbReference type="Proteomes" id="UP000813462">
    <property type="component" value="Unassembled WGS sequence"/>
</dbReference>
<accession>A0A978VIL6</accession>
<dbReference type="InterPro" id="IPR032675">
    <property type="entry name" value="LRR_dom_sf"/>
</dbReference>
<dbReference type="SUPFAM" id="SSF52058">
    <property type="entry name" value="L domain-like"/>
    <property type="match status" value="1"/>
</dbReference>